<proteinExistence type="predicted"/>
<dbReference type="Proteomes" id="UP000494363">
    <property type="component" value="Unassembled WGS sequence"/>
</dbReference>
<reference evidence="1 2" key="1">
    <citation type="submission" date="2020-04" db="EMBL/GenBank/DDBJ databases">
        <authorList>
            <person name="De Canck E."/>
        </authorList>
    </citation>
    <scope>NUCLEOTIDE SEQUENCE [LARGE SCALE GENOMIC DNA]</scope>
    <source>
        <strain evidence="1 2">LMG 29542</strain>
    </source>
</reference>
<dbReference type="AlphaFoldDB" id="A0A6J5DG85"/>
<accession>A0A6J5DG85</accession>
<dbReference type="RefSeq" id="WP_246355772.1">
    <property type="nucleotide sequence ID" value="NZ_CADIKH010000007.1"/>
</dbReference>
<gene>
    <name evidence="1" type="ORF">LMG29542_01757</name>
</gene>
<dbReference type="EMBL" id="CADIKH010000007">
    <property type="protein sequence ID" value="CAB3752454.1"/>
    <property type="molecule type" value="Genomic_DNA"/>
</dbReference>
<organism evidence="1 2">
    <name type="scientific">Paraburkholderia humisilvae</name>
    <dbReference type="NCBI Taxonomy" id="627669"/>
    <lineage>
        <taxon>Bacteria</taxon>
        <taxon>Pseudomonadati</taxon>
        <taxon>Pseudomonadota</taxon>
        <taxon>Betaproteobacteria</taxon>
        <taxon>Burkholderiales</taxon>
        <taxon>Burkholderiaceae</taxon>
        <taxon>Paraburkholderia</taxon>
    </lineage>
</organism>
<keyword evidence="2" id="KW-1185">Reference proteome</keyword>
<evidence type="ECO:0000313" key="2">
    <source>
        <dbReference type="Proteomes" id="UP000494363"/>
    </source>
</evidence>
<sequence>MTTPEQRTRAVISTRDFLQTLATAKEISIPGLVQSVALGLLRHYPLDADMAVSASMLPSLWLQPDSKSQEAPRIAASTAYLRDAHNKRVSVHTRMRCAFESVYFCCCELAESQGQCIDGMKHPNSEVMQLGLSAMNASASDDHAVKLLATWNAEASPYLPSVPIEAACSLAERIHHIAASVLSQPRPNWVEP</sequence>
<dbReference type="InterPro" id="IPR049723">
    <property type="entry name" value="BPSL0761-like"/>
</dbReference>
<evidence type="ECO:0000313" key="1">
    <source>
        <dbReference type="EMBL" id="CAB3752454.1"/>
    </source>
</evidence>
<protein>
    <submittedName>
        <fullName evidence="1">Uncharacterized protein</fullName>
    </submittedName>
</protein>
<dbReference type="NCBIfam" id="NF041728">
    <property type="entry name" value="BPSL0761_fam"/>
    <property type="match status" value="1"/>
</dbReference>
<name>A0A6J5DG85_9BURK</name>